<dbReference type="InterPro" id="IPR002068">
    <property type="entry name" value="A-crystallin/Hsp20_dom"/>
</dbReference>
<gene>
    <name evidence="5" type="ORF">GCM10010170_065820</name>
</gene>
<dbReference type="Gene3D" id="2.60.40.790">
    <property type="match status" value="1"/>
</dbReference>
<sequence>MTLSPYPSRRLQAGGRLTPLYRWDPRREIEDISTRFNQLMADFFGEPATTSRWQDWPAMTPVDVEETDSAYIVDVDLPDVDPHDVNVEIRGEELRITGKFQQRQRGGVMRRQNRPTGDFEYQVDLPGDADADKVEATFGNGVLTITVAKAEELTPRKIEIRAHEAQQRNQRQSQQSAQRGEQQGRQKS</sequence>
<feature type="domain" description="SHSP" evidence="4">
    <location>
        <begin position="53"/>
        <end position="163"/>
    </location>
</feature>
<comment type="caution">
    <text evidence="5">The sequence shown here is derived from an EMBL/GenBank/DDBJ whole genome shotgun (WGS) entry which is preliminary data.</text>
</comment>
<dbReference type="PROSITE" id="PS01031">
    <property type="entry name" value="SHSP"/>
    <property type="match status" value="1"/>
</dbReference>
<evidence type="ECO:0000256" key="3">
    <source>
        <dbReference type="SAM" id="MobiDB-lite"/>
    </source>
</evidence>
<feature type="compositionally biased region" description="Low complexity" evidence="3">
    <location>
        <begin position="167"/>
        <end position="188"/>
    </location>
</feature>
<reference evidence="5 6" key="1">
    <citation type="journal article" date="2019" name="Int. J. Syst. Evol. Microbiol.">
        <title>The Global Catalogue of Microorganisms (GCM) 10K type strain sequencing project: providing services to taxonomists for standard genome sequencing and annotation.</title>
        <authorList>
            <consortium name="The Broad Institute Genomics Platform"/>
            <consortium name="The Broad Institute Genome Sequencing Center for Infectious Disease"/>
            <person name="Wu L."/>
            <person name="Ma J."/>
        </authorList>
    </citation>
    <scope>NUCLEOTIDE SEQUENCE [LARGE SCALE GENOMIC DNA]</scope>
    <source>
        <strain evidence="5 6">JCM 3272</strain>
    </source>
</reference>
<organism evidence="5 6">
    <name type="scientific">Dactylosporangium salmoneum</name>
    <dbReference type="NCBI Taxonomy" id="53361"/>
    <lineage>
        <taxon>Bacteria</taxon>
        <taxon>Bacillati</taxon>
        <taxon>Actinomycetota</taxon>
        <taxon>Actinomycetes</taxon>
        <taxon>Micromonosporales</taxon>
        <taxon>Micromonosporaceae</taxon>
        <taxon>Dactylosporangium</taxon>
    </lineage>
</organism>
<evidence type="ECO:0000259" key="4">
    <source>
        <dbReference type="PROSITE" id="PS01031"/>
    </source>
</evidence>
<evidence type="ECO:0000313" key="5">
    <source>
        <dbReference type="EMBL" id="GAA2366789.1"/>
    </source>
</evidence>
<dbReference type="PANTHER" id="PTHR11527">
    <property type="entry name" value="HEAT-SHOCK PROTEIN 20 FAMILY MEMBER"/>
    <property type="match status" value="1"/>
</dbReference>
<dbReference type="Pfam" id="PF00011">
    <property type="entry name" value="HSP20"/>
    <property type="match status" value="1"/>
</dbReference>
<evidence type="ECO:0000256" key="2">
    <source>
        <dbReference type="RuleBase" id="RU003616"/>
    </source>
</evidence>
<keyword evidence="6" id="KW-1185">Reference proteome</keyword>
<evidence type="ECO:0000256" key="1">
    <source>
        <dbReference type="PROSITE-ProRule" id="PRU00285"/>
    </source>
</evidence>
<feature type="region of interest" description="Disordered" evidence="3">
    <location>
        <begin position="153"/>
        <end position="188"/>
    </location>
</feature>
<dbReference type="CDD" id="cd06464">
    <property type="entry name" value="ACD_sHsps-like"/>
    <property type="match status" value="1"/>
</dbReference>
<name>A0ABN3H1I4_9ACTN</name>
<comment type="similarity">
    <text evidence="1 2">Belongs to the small heat shock protein (HSP20) family.</text>
</comment>
<dbReference type="EMBL" id="BAAARV010000065">
    <property type="protein sequence ID" value="GAA2366789.1"/>
    <property type="molecule type" value="Genomic_DNA"/>
</dbReference>
<evidence type="ECO:0000313" key="6">
    <source>
        <dbReference type="Proteomes" id="UP001501444"/>
    </source>
</evidence>
<dbReference type="SUPFAM" id="SSF49764">
    <property type="entry name" value="HSP20-like chaperones"/>
    <property type="match status" value="1"/>
</dbReference>
<proteinExistence type="inferred from homology"/>
<protein>
    <recommendedName>
        <fullName evidence="4">SHSP domain-containing protein</fullName>
    </recommendedName>
</protein>
<dbReference type="InterPro" id="IPR031107">
    <property type="entry name" value="Small_HSP"/>
</dbReference>
<feature type="compositionally biased region" description="Basic and acidic residues" evidence="3">
    <location>
        <begin position="153"/>
        <end position="166"/>
    </location>
</feature>
<dbReference type="Proteomes" id="UP001501444">
    <property type="component" value="Unassembled WGS sequence"/>
</dbReference>
<dbReference type="InterPro" id="IPR008978">
    <property type="entry name" value="HSP20-like_chaperone"/>
</dbReference>
<accession>A0ABN3H1I4</accession>
<dbReference type="RefSeq" id="WP_344616471.1">
    <property type="nucleotide sequence ID" value="NZ_BAAARV010000065.1"/>
</dbReference>